<organism evidence="2 3">
    <name type="scientific">Candidatus Gottesmanbacteria bacterium RIFCSPHIGHO2_01_FULL_39_10</name>
    <dbReference type="NCBI Taxonomy" id="1798375"/>
    <lineage>
        <taxon>Bacteria</taxon>
        <taxon>Candidatus Gottesmaniibacteriota</taxon>
    </lineage>
</organism>
<feature type="region of interest" description="Disordered" evidence="1">
    <location>
        <begin position="66"/>
        <end position="85"/>
    </location>
</feature>
<dbReference type="Proteomes" id="UP000177383">
    <property type="component" value="Unassembled WGS sequence"/>
</dbReference>
<name>A0A1F5ZP89_9BACT</name>
<dbReference type="STRING" id="1798375.A2773_05390"/>
<feature type="compositionally biased region" description="Polar residues" evidence="1">
    <location>
        <begin position="72"/>
        <end position="85"/>
    </location>
</feature>
<proteinExistence type="predicted"/>
<gene>
    <name evidence="2" type="ORF">A2773_05390</name>
</gene>
<accession>A0A1F5ZP89</accession>
<evidence type="ECO:0000313" key="2">
    <source>
        <dbReference type="EMBL" id="OGG14155.1"/>
    </source>
</evidence>
<dbReference type="EMBL" id="MFJE01000024">
    <property type="protein sequence ID" value="OGG14155.1"/>
    <property type="molecule type" value="Genomic_DNA"/>
</dbReference>
<comment type="caution">
    <text evidence="2">The sequence shown here is derived from an EMBL/GenBank/DDBJ whole genome shotgun (WGS) entry which is preliminary data.</text>
</comment>
<evidence type="ECO:0000313" key="3">
    <source>
        <dbReference type="Proteomes" id="UP000177383"/>
    </source>
</evidence>
<sequence length="85" mass="9441">MPVFTEFEIRSRVSEVIKRDKGRLIFQEGSFRILRDDDQFYSIKVAKPDDVVGEYKVGSSGEVWMPLPHGGSATSAKETGESSSA</sequence>
<reference evidence="2 3" key="1">
    <citation type="journal article" date="2016" name="Nat. Commun.">
        <title>Thousands of microbial genomes shed light on interconnected biogeochemical processes in an aquifer system.</title>
        <authorList>
            <person name="Anantharaman K."/>
            <person name="Brown C.T."/>
            <person name="Hug L.A."/>
            <person name="Sharon I."/>
            <person name="Castelle C.J."/>
            <person name="Probst A.J."/>
            <person name="Thomas B.C."/>
            <person name="Singh A."/>
            <person name="Wilkins M.J."/>
            <person name="Karaoz U."/>
            <person name="Brodie E.L."/>
            <person name="Williams K.H."/>
            <person name="Hubbard S.S."/>
            <person name="Banfield J.F."/>
        </authorList>
    </citation>
    <scope>NUCLEOTIDE SEQUENCE [LARGE SCALE GENOMIC DNA]</scope>
</reference>
<protein>
    <submittedName>
        <fullName evidence="2">Uncharacterized protein</fullName>
    </submittedName>
</protein>
<dbReference type="AlphaFoldDB" id="A0A1F5ZP89"/>
<evidence type="ECO:0000256" key="1">
    <source>
        <dbReference type="SAM" id="MobiDB-lite"/>
    </source>
</evidence>